<reference evidence="2" key="1">
    <citation type="journal article" date="2013" name="Genome Announc.">
        <title>Draft genome sequence of the ascomycete Phaeoacremonium aleophilum strain UCR-PA7, a causal agent of the esca disease complex in grapevines.</title>
        <authorList>
            <person name="Blanco-Ulate B."/>
            <person name="Rolshausen P."/>
            <person name="Cantu D."/>
        </authorList>
    </citation>
    <scope>NUCLEOTIDE SEQUENCE [LARGE SCALE GENOMIC DNA]</scope>
    <source>
        <strain evidence="2">UCR-PA7</strain>
    </source>
</reference>
<keyword evidence="2" id="KW-1185">Reference proteome</keyword>
<dbReference type="EMBL" id="KB933331">
    <property type="protein sequence ID" value="EON96497.1"/>
    <property type="molecule type" value="Genomic_DNA"/>
</dbReference>
<accession>R8BB38</accession>
<dbReference type="eggNOG" id="ENOG502RFFW">
    <property type="taxonomic scope" value="Eukaryota"/>
</dbReference>
<organism evidence="1 2">
    <name type="scientific">Phaeoacremonium minimum (strain UCR-PA7)</name>
    <name type="common">Esca disease fungus</name>
    <name type="synonym">Togninia minima</name>
    <dbReference type="NCBI Taxonomy" id="1286976"/>
    <lineage>
        <taxon>Eukaryota</taxon>
        <taxon>Fungi</taxon>
        <taxon>Dikarya</taxon>
        <taxon>Ascomycota</taxon>
        <taxon>Pezizomycotina</taxon>
        <taxon>Sordariomycetes</taxon>
        <taxon>Sordariomycetidae</taxon>
        <taxon>Togniniales</taxon>
        <taxon>Togniniaceae</taxon>
        <taxon>Phaeoacremonium</taxon>
    </lineage>
</organism>
<dbReference type="RefSeq" id="XP_007918691.1">
    <property type="nucleotide sequence ID" value="XM_007920500.1"/>
</dbReference>
<evidence type="ECO:0000313" key="2">
    <source>
        <dbReference type="Proteomes" id="UP000014074"/>
    </source>
</evidence>
<evidence type="ECO:0000313" key="1">
    <source>
        <dbReference type="EMBL" id="EON96497.1"/>
    </source>
</evidence>
<dbReference type="HOGENOM" id="CLU_011640_1_0_1"/>
<sequence>MNVLACKGLAYSTGAYGAKYFSMTDHEIDGFIICEECYEDWVVGMPFESRFSPYSNQQGEDEKWACDLAVPYIRTAVLEKSKHNSWSEFVKCCTTRMSLPACEGIETQSSHCNWYHPRRQIEGMHVCETCYMDKLALTRFADEFERHQPKEGFEGFMDALGERWTCALSDKAINLSAALGAALYQRNFDVFWEAADSITKLVPCTKHGIVRGKWWTVAGGCPDLNVCEACYHGVLLPSGLDRFFEPAERDPTLDIVCNFCPESQRFVEFVDKFAEALDKGVFSYYADHVKTWAGVPICPGIRSRKEARWWGYPDATFCQDCYLSFIADTPLADAVPIRGMYDERTMICQMWSPRMRKMWLATCEAGPPGSTASEGWLAEFRAFARRRLQIYDATVPRIEMMEGMRLIRMEEAMHQGQLSIMYSGMNSMASLAGTTDGYWHGNSSLGWYETEHGATAANMRNNMAAGMAGANRMEDWMQIAQLKTMWLEVE</sequence>
<proteinExistence type="predicted"/>
<dbReference type="GeneID" id="19328788"/>
<protein>
    <submittedName>
        <fullName evidence="1">Putative integral membrane protein</fullName>
    </submittedName>
</protein>
<dbReference type="AlphaFoldDB" id="R8BB38"/>
<dbReference type="KEGG" id="tmn:UCRPA7_7980"/>
<gene>
    <name evidence="1" type="ORF">UCRPA7_7980</name>
</gene>
<dbReference type="Proteomes" id="UP000014074">
    <property type="component" value="Unassembled WGS sequence"/>
</dbReference>
<dbReference type="OrthoDB" id="5324692at2759"/>
<name>R8BB38_PHAM7</name>